<dbReference type="PIRSF" id="PIRSF001093">
    <property type="entry name" value="B-hxosamndse_ab_euk"/>
    <property type="match status" value="1"/>
</dbReference>
<evidence type="ECO:0000256" key="7">
    <source>
        <dbReference type="SAM" id="SignalP"/>
    </source>
</evidence>
<evidence type="ECO:0000256" key="6">
    <source>
        <dbReference type="PIRSR" id="PIRSR625705-1"/>
    </source>
</evidence>
<keyword evidence="11" id="KW-1185">Reference proteome</keyword>
<dbReference type="STRING" id="228959.SAMN05421797_106137"/>
<keyword evidence="4" id="KW-0378">Hydrolase</keyword>
<reference evidence="11" key="1">
    <citation type="submission" date="2017-01" db="EMBL/GenBank/DDBJ databases">
        <authorList>
            <person name="Varghese N."/>
            <person name="Submissions S."/>
        </authorList>
    </citation>
    <scope>NUCLEOTIDE SEQUENCE [LARGE SCALE GENOMIC DNA]</scope>
    <source>
        <strain evidence="11">DSM 15366</strain>
    </source>
</reference>
<sequence length="546" mass="62773">MRIQMKNLMLSLFLMLPLIFIGQSSNVQVIPQPNNVVIKKGQYEIGTDNFTISGASEVQPIIDYATVVLKEDFGFNVKKAEKVRNGIDVVFILNRKKYNLDGSYSLNVDKKGARIFAGSEQGLFYGLQTLRQSIKKIEGKWVLDYMEIEDAPRFGWRAYMLDEGRYFQGKKQVLKLLDEMARLKMNIFHWHLVDDQGWRIEIKKYPLLTSIGSKRLSTQVGPRKWQSPIQSGVPHEGYYTHEDIREIVSYAEARFITVVPEIEMPGHASAAIAAYPWLGSTGEQISVPINFGVSEDIFNVANPKVFNFLTDVLDEVMSLFLSKIIHIGGDEAKYDHWETSEDIKRYMKENELKTFADVQVDFTNKISRYIEGKGRKMMGWNEILGQNVHDYQSEKDNGAEEQLSKTSVVHFWKGDIKLMEQAAAEGYEIVNSLHTETYLDYAYRDISLKRAYDFDPIPKSLDKQYHNQIIGLGCQMWGEWIPTSGYMDFMTFPRIAAYAEVGWTNVNRRDFEGFLASLSPLYDIWKEKGIYSAPINEALPDSFKKK</sequence>
<feature type="domain" description="Glycoside hydrolase family 20 catalytic" evidence="8">
    <location>
        <begin position="154"/>
        <end position="505"/>
    </location>
</feature>
<dbReference type="GO" id="GO:0016020">
    <property type="term" value="C:membrane"/>
    <property type="evidence" value="ECO:0007669"/>
    <property type="project" value="TreeGrafter"/>
</dbReference>
<evidence type="ECO:0000256" key="4">
    <source>
        <dbReference type="ARBA" id="ARBA00022801"/>
    </source>
</evidence>
<evidence type="ECO:0000259" key="8">
    <source>
        <dbReference type="Pfam" id="PF00728"/>
    </source>
</evidence>
<feature type="active site" description="Proton donor" evidence="6">
    <location>
        <position position="331"/>
    </location>
</feature>
<evidence type="ECO:0000259" key="9">
    <source>
        <dbReference type="Pfam" id="PF02838"/>
    </source>
</evidence>
<dbReference type="CDD" id="cd06563">
    <property type="entry name" value="GH20_chitobiase-like"/>
    <property type="match status" value="1"/>
</dbReference>
<accession>A0A1N6Y8W6</accession>
<feature type="domain" description="Beta-hexosaminidase bacterial type N-terminal" evidence="9">
    <location>
        <begin position="27"/>
        <end position="151"/>
    </location>
</feature>
<dbReference type="InterPro" id="IPR015882">
    <property type="entry name" value="HEX_bac_N"/>
</dbReference>
<dbReference type="PANTHER" id="PTHR22600:SF57">
    <property type="entry name" value="BETA-N-ACETYLHEXOSAMINIDASE"/>
    <property type="match status" value="1"/>
</dbReference>
<keyword evidence="7" id="KW-0732">Signal</keyword>
<dbReference type="Proteomes" id="UP000186953">
    <property type="component" value="Unassembled WGS sequence"/>
</dbReference>
<evidence type="ECO:0000313" key="11">
    <source>
        <dbReference type="Proteomes" id="UP000186953"/>
    </source>
</evidence>
<dbReference type="InterPro" id="IPR029018">
    <property type="entry name" value="Hex-like_dom2"/>
</dbReference>
<feature type="chain" id="PRO_5012636520" description="beta-N-acetylhexosaminidase" evidence="7">
    <location>
        <begin position="30"/>
        <end position="546"/>
    </location>
</feature>
<dbReference type="GO" id="GO:0004563">
    <property type="term" value="F:beta-N-acetylhexosaminidase activity"/>
    <property type="evidence" value="ECO:0007669"/>
    <property type="project" value="UniProtKB-EC"/>
</dbReference>
<gene>
    <name evidence="10" type="ORF">SAMN05421797_106137</name>
</gene>
<dbReference type="Pfam" id="PF00728">
    <property type="entry name" value="Glyco_hydro_20"/>
    <property type="match status" value="1"/>
</dbReference>
<evidence type="ECO:0000256" key="2">
    <source>
        <dbReference type="ARBA" id="ARBA00006285"/>
    </source>
</evidence>
<dbReference type="InterPro" id="IPR025705">
    <property type="entry name" value="Beta_hexosaminidase_sua/sub"/>
</dbReference>
<feature type="signal peptide" evidence="7">
    <location>
        <begin position="1"/>
        <end position="29"/>
    </location>
</feature>
<dbReference type="Gene3D" id="3.20.20.80">
    <property type="entry name" value="Glycosidases"/>
    <property type="match status" value="1"/>
</dbReference>
<proteinExistence type="inferred from homology"/>
<dbReference type="Gene3D" id="3.30.379.10">
    <property type="entry name" value="Chitobiase/beta-hexosaminidase domain 2-like"/>
    <property type="match status" value="1"/>
</dbReference>
<dbReference type="InterPro" id="IPR017853">
    <property type="entry name" value="GH"/>
</dbReference>
<dbReference type="EMBL" id="FTMA01000006">
    <property type="protein sequence ID" value="SIR11018.1"/>
    <property type="molecule type" value="Genomic_DNA"/>
</dbReference>
<dbReference type="SUPFAM" id="SSF55545">
    <property type="entry name" value="beta-N-acetylhexosaminidase-like domain"/>
    <property type="match status" value="1"/>
</dbReference>
<dbReference type="EC" id="3.2.1.52" evidence="3"/>
<evidence type="ECO:0000256" key="5">
    <source>
        <dbReference type="ARBA" id="ARBA00023295"/>
    </source>
</evidence>
<organism evidence="10 11">
    <name type="scientific">Maribacter ulvicola</name>
    <dbReference type="NCBI Taxonomy" id="228959"/>
    <lineage>
        <taxon>Bacteria</taxon>
        <taxon>Pseudomonadati</taxon>
        <taxon>Bacteroidota</taxon>
        <taxon>Flavobacteriia</taxon>
        <taxon>Flavobacteriales</taxon>
        <taxon>Flavobacteriaceae</taxon>
        <taxon>Maribacter</taxon>
    </lineage>
</organism>
<dbReference type="SUPFAM" id="SSF51445">
    <property type="entry name" value="(Trans)glycosidases"/>
    <property type="match status" value="1"/>
</dbReference>
<dbReference type="PANTHER" id="PTHR22600">
    <property type="entry name" value="BETA-HEXOSAMINIDASE"/>
    <property type="match status" value="1"/>
</dbReference>
<comment type="catalytic activity">
    <reaction evidence="1">
        <text>Hydrolysis of terminal non-reducing N-acetyl-D-hexosamine residues in N-acetyl-beta-D-hexosaminides.</text>
        <dbReference type="EC" id="3.2.1.52"/>
    </reaction>
</comment>
<name>A0A1N6Y8W6_9FLAO</name>
<evidence type="ECO:0000256" key="3">
    <source>
        <dbReference type="ARBA" id="ARBA00012663"/>
    </source>
</evidence>
<comment type="similarity">
    <text evidence="2">Belongs to the glycosyl hydrolase 20 family.</text>
</comment>
<dbReference type="Pfam" id="PF02838">
    <property type="entry name" value="Glyco_hydro_20b"/>
    <property type="match status" value="1"/>
</dbReference>
<evidence type="ECO:0000256" key="1">
    <source>
        <dbReference type="ARBA" id="ARBA00001231"/>
    </source>
</evidence>
<keyword evidence="5" id="KW-0326">Glycosidase</keyword>
<protein>
    <recommendedName>
        <fullName evidence="3">beta-N-acetylhexosaminidase</fullName>
        <ecNumber evidence="3">3.2.1.52</ecNumber>
    </recommendedName>
</protein>
<dbReference type="GO" id="GO:0030203">
    <property type="term" value="P:glycosaminoglycan metabolic process"/>
    <property type="evidence" value="ECO:0007669"/>
    <property type="project" value="TreeGrafter"/>
</dbReference>
<evidence type="ECO:0000313" key="10">
    <source>
        <dbReference type="EMBL" id="SIR11018.1"/>
    </source>
</evidence>
<dbReference type="AlphaFoldDB" id="A0A1N6Y8W6"/>
<dbReference type="GO" id="GO:0005975">
    <property type="term" value="P:carbohydrate metabolic process"/>
    <property type="evidence" value="ECO:0007669"/>
    <property type="project" value="InterPro"/>
</dbReference>
<dbReference type="InterPro" id="IPR015883">
    <property type="entry name" value="Glyco_hydro_20_cat"/>
</dbReference>
<dbReference type="PRINTS" id="PR00738">
    <property type="entry name" value="GLHYDRLASE20"/>
</dbReference>